<protein>
    <submittedName>
        <fullName evidence="1">Uncharacterized protein</fullName>
    </submittedName>
</protein>
<reference evidence="1 2" key="1">
    <citation type="submission" date="2022-11" db="EMBL/GenBank/DDBJ databases">
        <title>The First Case of Preauricular Fistular Abscess Caused by Peptoniphilus grossensis.</title>
        <authorList>
            <person name="Byun J.-H."/>
        </authorList>
    </citation>
    <scope>NUCLEOTIDE SEQUENCE [LARGE SCALE GENOMIC DNA]</scope>
    <source>
        <strain evidence="1 2">GYB008</strain>
    </source>
</reference>
<name>A0ABU7XA18_9FIRM</name>
<evidence type="ECO:0000313" key="2">
    <source>
        <dbReference type="Proteomes" id="UP001328425"/>
    </source>
</evidence>
<sequence>MAGKYIGLKTSILYGKFSFHLPHCPRYFERSKMIIGDIFKKDKLTAVDLKDSKYEVLNVINKDKVKIILAKGDKSYLVIDGRFKNMFFPSLEEAEEYIESKK</sequence>
<organism evidence="1 2">
    <name type="scientific">Peptoniphilus grossensis</name>
    <dbReference type="NCBI Taxonomy" id="1465756"/>
    <lineage>
        <taxon>Bacteria</taxon>
        <taxon>Bacillati</taxon>
        <taxon>Bacillota</taxon>
        <taxon>Tissierellia</taxon>
        <taxon>Tissierellales</taxon>
        <taxon>Peptoniphilaceae</taxon>
        <taxon>Peptoniphilus</taxon>
    </lineage>
</organism>
<comment type="caution">
    <text evidence="1">The sequence shown here is derived from an EMBL/GenBank/DDBJ whole genome shotgun (WGS) entry which is preliminary data.</text>
</comment>
<gene>
    <name evidence="1" type="ORF">PV361_05305</name>
</gene>
<proteinExistence type="predicted"/>
<evidence type="ECO:0000313" key="1">
    <source>
        <dbReference type="EMBL" id="MEF3318115.1"/>
    </source>
</evidence>
<dbReference type="Proteomes" id="UP001328425">
    <property type="component" value="Unassembled WGS sequence"/>
</dbReference>
<dbReference type="RefSeq" id="WP_332087259.1">
    <property type="nucleotide sequence ID" value="NZ_JARBCY010000033.1"/>
</dbReference>
<keyword evidence="2" id="KW-1185">Reference proteome</keyword>
<dbReference type="EMBL" id="JARBCY010000033">
    <property type="protein sequence ID" value="MEF3318115.1"/>
    <property type="molecule type" value="Genomic_DNA"/>
</dbReference>
<accession>A0ABU7XA18</accession>